<organism evidence="2 3">
    <name type="scientific">Choiromyces venosus 120613-1</name>
    <dbReference type="NCBI Taxonomy" id="1336337"/>
    <lineage>
        <taxon>Eukaryota</taxon>
        <taxon>Fungi</taxon>
        <taxon>Dikarya</taxon>
        <taxon>Ascomycota</taxon>
        <taxon>Pezizomycotina</taxon>
        <taxon>Pezizomycetes</taxon>
        <taxon>Pezizales</taxon>
        <taxon>Tuberaceae</taxon>
        <taxon>Choiromyces</taxon>
    </lineage>
</organism>
<keyword evidence="3" id="KW-1185">Reference proteome</keyword>
<protein>
    <submittedName>
        <fullName evidence="2">Uncharacterized protein</fullName>
    </submittedName>
</protein>
<keyword evidence="1" id="KW-0812">Transmembrane</keyword>
<dbReference type="EMBL" id="ML120544">
    <property type="protein sequence ID" value="RPA90058.1"/>
    <property type="molecule type" value="Genomic_DNA"/>
</dbReference>
<evidence type="ECO:0000256" key="1">
    <source>
        <dbReference type="SAM" id="Phobius"/>
    </source>
</evidence>
<accession>A0A3N4IZ54</accession>
<gene>
    <name evidence="2" type="ORF">L873DRAFT_1795732</name>
</gene>
<name>A0A3N4IZ54_9PEZI</name>
<sequence>MFRFLNKQAFKPIGVHYHPLQGYHLHRTISTTLRRNTDEADSAGGLAGSAGGKAIPDPAQYFARQRFGDLSKTVTVMHTKLRHLEVGQMELPSRMDVIERRLEWKFQSMDQEIKGIARKSQSIDQEIEGVARKFETADSRIYCLMYWFVGGFCFLFCIR</sequence>
<dbReference type="AlphaFoldDB" id="A0A3N4IZ54"/>
<evidence type="ECO:0000313" key="2">
    <source>
        <dbReference type="EMBL" id="RPA90058.1"/>
    </source>
</evidence>
<proteinExistence type="predicted"/>
<feature type="transmembrane region" description="Helical" evidence="1">
    <location>
        <begin position="141"/>
        <end position="158"/>
    </location>
</feature>
<keyword evidence="1" id="KW-0472">Membrane</keyword>
<keyword evidence="1" id="KW-1133">Transmembrane helix</keyword>
<evidence type="ECO:0000313" key="3">
    <source>
        <dbReference type="Proteomes" id="UP000276215"/>
    </source>
</evidence>
<dbReference type="Proteomes" id="UP000276215">
    <property type="component" value="Unassembled WGS sequence"/>
</dbReference>
<reference evidence="2 3" key="1">
    <citation type="journal article" date="2018" name="Nat. Ecol. Evol.">
        <title>Pezizomycetes genomes reveal the molecular basis of ectomycorrhizal truffle lifestyle.</title>
        <authorList>
            <person name="Murat C."/>
            <person name="Payen T."/>
            <person name="Noel B."/>
            <person name="Kuo A."/>
            <person name="Morin E."/>
            <person name="Chen J."/>
            <person name="Kohler A."/>
            <person name="Krizsan K."/>
            <person name="Balestrini R."/>
            <person name="Da Silva C."/>
            <person name="Montanini B."/>
            <person name="Hainaut M."/>
            <person name="Levati E."/>
            <person name="Barry K.W."/>
            <person name="Belfiori B."/>
            <person name="Cichocki N."/>
            <person name="Clum A."/>
            <person name="Dockter R.B."/>
            <person name="Fauchery L."/>
            <person name="Guy J."/>
            <person name="Iotti M."/>
            <person name="Le Tacon F."/>
            <person name="Lindquist E.A."/>
            <person name="Lipzen A."/>
            <person name="Malagnac F."/>
            <person name="Mello A."/>
            <person name="Molinier V."/>
            <person name="Miyauchi S."/>
            <person name="Poulain J."/>
            <person name="Riccioni C."/>
            <person name="Rubini A."/>
            <person name="Sitrit Y."/>
            <person name="Splivallo R."/>
            <person name="Traeger S."/>
            <person name="Wang M."/>
            <person name="Zifcakova L."/>
            <person name="Wipf D."/>
            <person name="Zambonelli A."/>
            <person name="Paolocci F."/>
            <person name="Nowrousian M."/>
            <person name="Ottonello S."/>
            <person name="Baldrian P."/>
            <person name="Spatafora J.W."/>
            <person name="Henrissat B."/>
            <person name="Nagy L.G."/>
            <person name="Aury J.M."/>
            <person name="Wincker P."/>
            <person name="Grigoriev I.V."/>
            <person name="Bonfante P."/>
            <person name="Martin F.M."/>
        </authorList>
    </citation>
    <scope>NUCLEOTIDE SEQUENCE [LARGE SCALE GENOMIC DNA]</scope>
    <source>
        <strain evidence="2 3">120613-1</strain>
    </source>
</reference>